<dbReference type="RefSeq" id="WP_156625869.1">
    <property type="nucleotide sequence ID" value="NZ_CACRTO010000013.1"/>
</dbReference>
<feature type="transmembrane region" description="Helical" evidence="12">
    <location>
        <begin position="149"/>
        <end position="172"/>
    </location>
</feature>
<feature type="transmembrane region" description="Helical" evidence="12">
    <location>
        <begin position="10"/>
        <end position="28"/>
    </location>
</feature>
<dbReference type="SUPFAM" id="SSF82866">
    <property type="entry name" value="Multidrug efflux transporter AcrB transmembrane domain"/>
    <property type="match status" value="1"/>
</dbReference>
<dbReference type="PRINTS" id="PR01755">
    <property type="entry name" value="SECFTRNLCASE"/>
</dbReference>
<name>A0A6N3BS81_9CLOT</name>
<dbReference type="Pfam" id="PF07549">
    <property type="entry name" value="Sec_GG"/>
    <property type="match status" value="1"/>
</dbReference>
<dbReference type="NCBIfam" id="TIGR00966">
    <property type="entry name" value="transloc_SecF"/>
    <property type="match status" value="1"/>
</dbReference>
<keyword evidence="4 12" id="KW-0812">Transmembrane</keyword>
<protein>
    <recommendedName>
        <fullName evidence="12">Protein-export membrane protein SecF</fullName>
    </recommendedName>
</protein>
<dbReference type="GO" id="GO:0005886">
    <property type="term" value="C:plasma membrane"/>
    <property type="evidence" value="ECO:0007669"/>
    <property type="project" value="UniProtKB-SubCell"/>
</dbReference>
<dbReference type="GO" id="GO:0015450">
    <property type="term" value="F:protein-transporting ATPase activity"/>
    <property type="evidence" value="ECO:0007669"/>
    <property type="project" value="InterPro"/>
</dbReference>
<comment type="subunit">
    <text evidence="12">Forms a complex with SecD. Part of the essential Sec protein translocation apparatus which comprises SecA, SecYEG and auxiliary proteins SecDF. Other proteins may also be involved.</text>
</comment>
<keyword evidence="6 12" id="KW-1133">Transmembrane helix</keyword>
<evidence type="ECO:0000256" key="11">
    <source>
        <dbReference type="ARBA" id="ARBA00061053"/>
    </source>
</evidence>
<keyword evidence="7 12" id="KW-0811">Translocation</keyword>
<dbReference type="EMBL" id="CACRTO010000013">
    <property type="protein sequence ID" value="VYU05469.1"/>
    <property type="molecule type" value="Genomic_DNA"/>
</dbReference>
<comment type="function">
    <text evidence="9 12">Part of the Sec protein translocase complex. Interacts with the SecYEG preprotein conducting channel. SecDF uses the proton motive force (PMF) to complete protein translocation after the ATP-dependent function of SecA.</text>
</comment>
<evidence type="ECO:0000256" key="6">
    <source>
        <dbReference type="ARBA" id="ARBA00022989"/>
    </source>
</evidence>
<dbReference type="GO" id="GO:0065002">
    <property type="term" value="P:intracellular protein transmembrane transport"/>
    <property type="evidence" value="ECO:0007669"/>
    <property type="project" value="UniProtKB-UniRule"/>
</dbReference>
<feature type="transmembrane region" description="Helical" evidence="12">
    <location>
        <begin position="178"/>
        <end position="200"/>
    </location>
</feature>
<dbReference type="NCBIfam" id="TIGR00916">
    <property type="entry name" value="2A0604s01"/>
    <property type="match status" value="1"/>
</dbReference>
<dbReference type="FunFam" id="1.20.1640.10:FF:000024">
    <property type="entry name" value="Multifunctional fusion protein"/>
    <property type="match status" value="1"/>
</dbReference>
<accession>A0A6N3BS81</accession>
<evidence type="ECO:0000256" key="1">
    <source>
        <dbReference type="ARBA" id="ARBA00004651"/>
    </source>
</evidence>
<dbReference type="Gene3D" id="1.20.1640.10">
    <property type="entry name" value="Multidrug efflux transporter AcrB transmembrane domain"/>
    <property type="match status" value="1"/>
</dbReference>
<dbReference type="Pfam" id="PF02355">
    <property type="entry name" value="SecD_SecF_C"/>
    <property type="match status" value="1"/>
</dbReference>
<evidence type="ECO:0000259" key="13">
    <source>
        <dbReference type="Pfam" id="PF02355"/>
    </source>
</evidence>
<dbReference type="AlphaFoldDB" id="A0A6N3BS81"/>
<evidence type="ECO:0000256" key="10">
    <source>
        <dbReference type="ARBA" id="ARBA00060856"/>
    </source>
</evidence>
<dbReference type="InterPro" id="IPR022646">
    <property type="entry name" value="SecD/SecF_CS"/>
</dbReference>
<organism evidence="14">
    <name type="scientific">Clostridium tertium</name>
    <dbReference type="NCBI Taxonomy" id="1559"/>
    <lineage>
        <taxon>Bacteria</taxon>
        <taxon>Bacillati</taxon>
        <taxon>Bacillota</taxon>
        <taxon>Clostridia</taxon>
        <taxon>Eubacteriales</taxon>
        <taxon>Clostridiaceae</taxon>
        <taxon>Clostridium</taxon>
    </lineage>
</organism>
<evidence type="ECO:0000256" key="8">
    <source>
        <dbReference type="ARBA" id="ARBA00023136"/>
    </source>
</evidence>
<dbReference type="HAMAP" id="MF_01464_B">
    <property type="entry name" value="SecF_B"/>
    <property type="match status" value="1"/>
</dbReference>
<feature type="transmembrane region" description="Helical" evidence="12">
    <location>
        <begin position="125"/>
        <end position="142"/>
    </location>
</feature>
<evidence type="ECO:0000256" key="9">
    <source>
        <dbReference type="ARBA" id="ARBA00059018"/>
    </source>
</evidence>
<evidence type="ECO:0000256" key="5">
    <source>
        <dbReference type="ARBA" id="ARBA00022927"/>
    </source>
</evidence>
<keyword evidence="5 12" id="KW-0653">Protein transport</keyword>
<comment type="similarity">
    <text evidence="12">Belongs to the SecD/SecF family. SecF subfamily.</text>
</comment>
<keyword evidence="8 12" id="KW-0472">Membrane</keyword>
<comment type="similarity">
    <text evidence="10">In the C-terminal section; belongs to the SecD/SecF family. SecF subfamily.</text>
</comment>
<evidence type="ECO:0000256" key="12">
    <source>
        <dbReference type="HAMAP-Rule" id="MF_01464"/>
    </source>
</evidence>
<feature type="domain" description="Protein export membrane protein SecD/SecF C-terminal" evidence="13">
    <location>
        <begin position="104"/>
        <end position="279"/>
    </location>
</feature>
<evidence type="ECO:0000313" key="14">
    <source>
        <dbReference type="EMBL" id="VYU05469.1"/>
    </source>
</evidence>
<gene>
    <name evidence="12" type="primary">secF</name>
    <name evidence="14" type="ORF">CTLFYP3_01360</name>
</gene>
<keyword evidence="3 12" id="KW-1003">Cell membrane</keyword>
<evidence type="ECO:0000256" key="4">
    <source>
        <dbReference type="ARBA" id="ARBA00022692"/>
    </source>
</evidence>
<comment type="subcellular location">
    <subcellularLocation>
        <location evidence="1 12">Cell membrane</location>
        <topology evidence="1 12">Multi-pass membrane protein</topology>
    </subcellularLocation>
</comment>
<proteinExistence type="inferred from homology"/>
<dbReference type="InterPro" id="IPR005665">
    <property type="entry name" value="SecF_bac"/>
</dbReference>
<dbReference type="GO" id="GO:0006605">
    <property type="term" value="P:protein targeting"/>
    <property type="evidence" value="ECO:0007669"/>
    <property type="project" value="UniProtKB-UniRule"/>
</dbReference>
<feature type="transmembrane region" description="Helical" evidence="12">
    <location>
        <begin position="227"/>
        <end position="245"/>
    </location>
</feature>
<evidence type="ECO:0000256" key="3">
    <source>
        <dbReference type="ARBA" id="ARBA00022475"/>
    </source>
</evidence>
<dbReference type="InterPro" id="IPR022645">
    <property type="entry name" value="SecD/SecF_bac"/>
</dbReference>
<reference evidence="14" key="1">
    <citation type="submission" date="2019-11" db="EMBL/GenBank/DDBJ databases">
        <authorList>
            <person name="Feng L."/>
        </authorList>
    </citation>
    <scope>NUCLEOTIDE SEQUENCE</scope>
    <source>
        <strain evidence="14">CTertiumLFYP3</strain>
    </source>
</reference>
<evidence type="ECO:0000256" key="2">
    <source>
        <dbReference type="ARBA" id="ARBA00022448"/>
    </source>
</evidence>
<dbReference type="GO" id="GO:0043952">
    <property type="term" value="P:protein transport by the Sec complex"/>
    <property type="evidence" value="ECO:0007669"/>
    <property type="project" value="UniProtKB-UniRule"/>
</dbReference>
<dbReference type="InterPro" id="IPR048634">
    <property type="entry name" value="SecD_SecF_C"/>
</dbReference>
<evidence type="ECO:0000256" key="7">
    <source>
        <dbReference type="ARBA" id="ARBA00023010"/>
    </source>
</evidence>
<dbReference type="PANTHER" id="PTHR30081:SF8">
    <property type="entry name" value="PROTEIN TRANSLOCASE SUBUNIT SECF"/>
    <property type="match status" value="1"/>
</dbReference>
<dbReference type="InterPro" id="IPR022813">
    <property type="entry name" value="SecD/SecF_arch_bac"/>
</dbReference>
<sequence>MLKIIEKTKLWFALSLIVIIIGLGFTFTKGLNFGIDFLGGTKIVVGYNEGFNKPEADEIVKSIVPDAVTNEAEGNQYEIKAKDFDSSKVSTVFKALQEKYNLDDDALLSQDEIGASVGKELTRNSILALLVACAAMLVYIAIRFELNYGIAAIAALIHDLLITVSVFAIFNIPVNTPFIAAVLTIVGYSINDTIVIFDRIRENSKNMRRSSSTEIANKSLTQTMSRSINTTLTTLVTIIAVNIFVPTVREFTFPLIIGIAAGAYSSIFIASPIWVILKDKKSKNNKNSKAELA</sequence>
<comment type="similarity">
    <text evidence="11">In the N-terminal section; belongs to the SecD/SecF family. SecD subfamily.</text>
</comment>
<feature type="transmembrane region" description="Helical" evidence="12">
    <location>
        <begin position="251"/>
        <end position="277"/>
    </location>
</feature>
<dbReference type="InterPro" id="IPR055344">
    <property type="entry name" value="SecD_SecF_C_bact"/>
</dbReference>
<keyword evidence="2 12" id="KW-0813">Transport</keyword>
<dbReference type="PANTHER" id="PTHR30081">
    <property type="entry name" value="PROTEIN-EXPORT MEMBRANE PROTEIN SEC"/>
    <property type="match status" value="1"/>
</dbReference>